<dbReference type="AlphaFoldDB" id="A0A372JRQ3"/>
<keyword evidence="1" id="KW-1133">Transmembrane helix</keyword>
<evidence type="ECO:0000256" key="1">
    <source>
        <dbReference type="SAM" id="Phobius"/>
    </source>
</evidence>
<evidence type="ECO:0000313" key="3">
    <source>
        <dbReference type="Proteomes" id="UP000261811"/>
    </source>
</evidence>
<sequence length="70" mass="7420">GRELPRQAPAPPRARGAGRDHSLVLPLVSLAMSIPLTAVSASLAGPGGVLFVWLALVVLNVAYMHRPRRD</sequence>
<accession>A0A372JRQ3</accession>
<keyword evidence="1" id="KW-0472">Membrane</keyword>
<dbReference type="EMBL" id="QURH01000103">
    <property type="protein sequence ID" value="RFU42701.1"/>
    <property type="molecule type" value="Genomic_DNA"/>
</dbReference>
<protein>
    <submittedName>
        <fullName evidence="2">Uncharacterized protein</fullName>
    </submittedName>
</protein>
<reference evidence="2 3" key="1">
    <citation type="submission" date="2018-08" db="EMBL/GenBank/DDBJ databases">
        <title>Actinomadura jelena sp. nov., a novel Actinomycete isolated from soil in Chad.</title>
        <authorList>
            <person name="Shi L."/>
        </authorList>
    </citation>
    <scope>NUCLEOTIDE SEQUENCE [LARGE SCALE GENOMIC DNA]</scope>
    <source>
        <strain evidence="2 3">NEAU-G17</strain>
    </source>
</reference>
<comment type="caution">
    <text evidence="2">The sequence shown here is derived from an EMBL/GenBank/DDBJ whole genome shotgun (WGS) entry which is preliminary data.</text>
</comment>
<keyword evidence="3" id="KW-1185">Reference proteome</keyword>
<feature type="transmembrane region" description="Helical" evidence="1">
    <location>
        <begin position="21"/>
        <end position="41"/>
    </location>
</feature>
<proteinExistence type="predicted"/>
<name>A0A372JRQ3_9ACTN</name>
<feature type="non-terminal residue" evidence="2">
    <location>
        <position position="1"/>
    </location>
</feature>
<evidence type="ECO:0000313" key="2">
    <source>
        <dbReference type="EMBL" id="RFU42701.1"/>
    </source>
</evidence>
<feature type="transmembrane region" description="Helical" evidence="1">
    <location>
        <begin position="47"/>
        <end position="64"/>
    </location>
</feature>
<keyword evidence="1" id="KW-0812">Transmembrane</keyword>
<gene>
    <name evidence="2" type="ORF">DZF91_05175</name>
</gene>
<organism evidence="2 3">
    <name type="scientific">Actinomadura logoneensis</name>
    <dbReference type="NCBI Taxonomy" id="2293572"/>
    <lineage>
        <taxon>Bacteria</taxon>
        <taxon>Bacillati</taxon>
        <taxon>Actinomycetota</taxon>
        <taxon>Actinomycetes</taxon>
        <taxon>Streptosporangiales</taxon>
        <taxon>Thermomonosporaceae</taxon>
        <taxon>Actinomadura</taxon>
    </lineage>
</organism>
<dbReference type="Proteomes" id="UP000261811">
    <property type="component" value="Unassembled WGS sequence"/>
</dbReference>